<dbReference type="Pfam" id="PF11706">
    <property type="entry name" value="zf-CGNR"/>
    <property type="match status" value="1"/>
</dbReference>
<dbReference type="AlphaFoldDB" id="A0A1W1WKL9"/>
<keyword evidence="3" id="KW-1185">Reference proteome</keyword>
<gene>
    <name evidence="2" type="ORF">SAMN00768000_3067</name>
</gene>
<dbReference type="EMBL" id="FWWY01000001">
    <property type="protein sequence ID" value="SMC06864.1"/>
    <property type="molecule type" value="Genomic_DNA"/>
</dbReference>
<proteinExistence type="predicted"/>
<organism evidence="2 3">
    <name type="scientific">Sulfobacillus thermosulfidooxidans (strain DSM 9293 / VKM B-1269 / AT-1)</name>
    <dbReference type="NCBI Taxonomy" id="929705"/>
    <lineage>
        <taxon>Bacteria</taxon>
        <taxon>Bacillati</taxon>
        <taxon>Bacillota</taxon>
        <taxon>Clostridia</taxon>
        <taxon>Eubacteriales</taxon>
        <taxon>Clostridiales Family XVII. Incertae Sedis</taxon>
        <taxon>Sulfobacillus</taxon>
    </lineage>
</organism>
<dbReference type="Pfam" id="PF07336">
    <property type="entry name" value="ABATE"/>
    <property type="match status" value="1"/>
</dbReference>
<dbReference type="InterPro" id="IPR023286">
    <property type="entry name" value="ABATE_dom_sf"/>
</dbReference>
<feature type="domain" description="Zinc finger CGNR" evidence="1">
    <location>
        <begin position="147"/>
        <end position="188"/>
    </location>
</feature>
<dbReference type="InterPro" id="IPR021005">
    <property type="entry name" value="Znf_CGNR"/>
</dbReference>
<dbReference type="STRING" id="28034.BFX07_11030"/>
<reference evidence="3" key="1">
    <citation type="submission" date="2017-04" db="EMBL/GenBank/DDBJ databases">
        <authorList>
            <person name="Varghese N."/>
            <person name="Submissions S."/>
        </authorList>
    </citation>
    <scope>NUCLEOTIDE SEQUENCE [LARGE SCALE GENOMIC DNA]</scope>
    <source>
        <strain evidence="3">DSM 9293</strain>
    </source>
</reference>
<dbReference type="PANTHER" id="PTHR35525:SF3">
    <property type="entry name" value="BLL6575 PROTEIN"/>
    <property type="match status" value="1"/>
</dbReference>
<dbReference type="SUPFAM" id="SSF160904">
    <property type="entry name" value="Jann2411-like"/>
    <property type="match status" value="1"/>
</dbReference>
<dbReference type="InterPro" id="IPR010852">
    <property type="entry name" value="ABATE"/>
</dbReference>
<evidence type="ECO:0000313" key="3">
    <source>
        <dbReference type="Proteomes" id="UP000192660"/>
    </source>
</evidence>
<sequence length="192" mass="22396">MKPPAFTNLGDRLVLNFLNTLQHHRGQEIDLIDSPSRLVQWILYMEQNQWLSSYQRERLITQATWDLTQVREFRQYGRAFLGGKASSLLFFNYLSDVSKQCPLTFSLIEYGTNFARVPIPDNGGTAGLLSLLSYDFMGLITNDMLSRTKQCENPRCIAYFVNRSGKRKWCSMETCGNRQKSSRHYRRHRDSH</sequence>
<dbReference type="OrthoDB" id="123307at2"/>
<dbReference type="Gene3D" id="1.10.3300.10">
    <property type="entry name" value="Jann2411-like domain"/>
    <property type="match status" value="1"/>
</dbReference>
<evidence type="ECO:0000259" key="1">
    <source>
        <dbReference type="Pfam" id="PF11706"/>
    </source>
</evidence>
<protein>
    <submittedName>
        <fullName evidence="2">Conserved protein containing a Zn-ribbon-like motif, possibly RNA-binding</fullName>
    </submittedName>
</protein>
<dbReference type="PANTHER" id="PTHR35525">
    <property type="entry name" value="BLL6575 PROTEIN"/>
    <property type="match status" value="1"/>
</dbReference>
<dbReference type="RefSeq" id="WP_020373498.1">
    <property type="nucleotide sequence ID" value="NZ_FWWY01000001.1"/>
</dbReference>
<evidence type="ECO:0000313" key="2">
    <source>
        <dbReference type="EMBL" id="SMC06864.1"/>
    </source>
</evidence>
<dbReference type="Proteomes" id="UP000192660">
    <property type="component" value="Unassembled WGS sequence"/>
</dbReference>
<name>A0A1W1WKL9_SULTA</name>
<accession>A0A1W1WKL9</accession>